<organism evidence="1 2">
    <name type="scientific">Hypoxylon rubiginosum</name>
    <dbReference type="NCBI Taxonomy" id="110542"/>
    <lineage>
        <taxon>Eukaryota</taxon>
        <taxon>Fungi</taxon>
        <taxon>Dikarya</taxon>
        <taxon>Ascomycota</taxon>
        <taxon>Pezizomycotina</taxon>
        <taxon>Sordariomycetes</taxon>
        <taxon>Xylariomycetidae</taxon>
        <taxon>Xylariales</taxon>
        <taxon>Hypoxylaceae</taxon>
        <taxon>Hypoxylon</taxon>
    </lineage>
</organism>
<dbReference type="EMBL" id="MU393457">
    <property type="protein sequence ID" value="KAI4866592.1"/>
    <property type="molecule type" value="Genomic_DNA"/>
</dbReference>
<dbReference type="Proteomes" id="UP001497700">
    <property type="component" value="Unassembled WGS sequence"/>
</dbReference>
<name>A0ACB9Z533_9PEZI</name>
<accession>A0ACB9Z533</accession>
<evidence type="ECO:0000313" key="1">
    <source>
        <dbReference type="EMBL" id="KAI4866592.1"/>
    </source>
</evidence>
<keyword evidence="2" id="KW-1185">Reference proteome</keyword>
<reference evidence="1 2" key="1">
    <citation type="journal article" date="2022" name="New Phytol.">
        <title>Ecological generalism drives hyperdiversity of secondary metabolite gene clusters in xylarialean endophytes.</title>
        <authorList>
            <person name="Franco M.E.E."/>
            <person name="Wisecaver J.H."/>
            <person name="Arnold A.E."/>
            <person name="Ju Y.M."/>
            <person name="Slot J.C."/>
            <person name="Ahrendt S."/>
            <person name="Moore L.P."/>
            <person name="Eastman K.E."/>
            <person name="Scott K."/>
            <person name="Konkel Z."/>
            <person name="Mondo S.J."/>
            <person name="Kuo A."/>
            <person name="Hayes R.D."/>
            <person name="Haridas S."/>
            <person name="Andreopoulos B."/>
            <person name="Riley R."/>
            <person name="LaButti K."/>
            <person name="Pangilinan J."/>
            <person name="Lipzen A."/>
            <person name="Amirebrahimi M."/>
            <person name="Yan J."/>
            <person name="Adam C."/>
            <person name="Keymanesh K."/>
            <person name="Ng V."/>
            <person name="Louie K."/>
            <person name="Northen T."/>
            <person name="Drula E."/>
            <person name="Henrissat B."/>
            <person name="Hsieh H.M."/>
            <person name="Youens-Clark K."/>
            <person name="Lutzoni F."/>
            <person name="Miadlikowska J."/>
            <person name="Eastwood D.C."/>
            <person name="Hamelin R.C."/>
            <person name="Grigoriev I.V."/>
            <person name="U'Ren J.M."/>
        </authorList>
    </citation>
    <scope>NUCLEOTIDE SEQUENCE [LARGE SCALE GENOMIC DNA]</scope>
    <source>
        <strain evidence="1 2">CBS 119005</strain>
    </source>
</reference>
<sequence>MSGVRNPTMESLPVEILIQTFSHFCFHCQHPGHFPNADTYEARNDKRFLASLCRTSRTICTVAQPILYHYYATGNSRVETKLYRGHDEVNKHRREPDYLPQFVCSISQRPDLAAQVTTMHVVLGDVLSGYENQAQIIESLFELSVTKKLLPRYRMRENWLDGRFSEWREYERKELHLWLATLAMVLTPRLANLLLAIDHNAAFWTLEDSPHLKLPSLHTLGLVGHALDYHFSELEALYAALPNLQTIYACDAAGRSQNVAKALYSGYEYKLALSNVKKLAVSDLIPDHLGKLLPCVPQLEDLGYYWDGTEEFGVADFVELLAPVKTTLKRLCIEFLPGSSEDILSDPFPTWIDPPRVNYAPVRTLRQFDNLEDLVISCYLIYREHDRDKSDRLIALLPKSIRKLRISYLYKGMEQSLRQLAAVAPNEFPLLKEIAIGVAERTDPRYDYSIDRTTALGGLFEAAGIRFSFKRDFLGPDPRTIIPGAMADSRLIPVPRVMDAMTDFELEGE</sequence>
<proteinExistence type="predicted"/>
<evidence type="ECO:0000313" key="2">
    <source>
        <dbReference type="Proteomes" id="UP001497700"/>
    </source>
</evidence>
<comment type="caution">
    <text evidence="1">The sequence shown here is derived from an EMBL/GenBank/DDBJ whole genome shotgun (WGS) entry which is preliminary data.</text>
</comment>
<gene>
    <name evidence="1" type="ORF">F4820DRAFT_416566</name>
</gene>
<protein>
    <submittedName>
        <fullName evidence="1">Uncharacterized protein</fullName>
    </submittedName>
</protein>